<organism evidence="2 3">
    <name type="scientific">Chryseobacterium viscerum</name>
    <dbReference type="NCBI Taxonomy" id="1037377"/>
    <lineage>
        <taxon>Bacteria</taxon>
        <taxon>Pseudomonadati</taxon>
        <taxon>Bacteroidota</taxon>
        <taxon>Flavobacteriia</taxon>
        <taxon>Flavobacteriales</taxon>
        <taxon>Weeksellaceae</taxon>
        <taxon>Chryseobacterium group</taxon>
        <taxon>Chryseobacterium</taxon>
    </lineage>
</organism>
<comment type="caution">
    <text evidence="2">The sequence shown here is derived from an EMBL/GenBank/DDBJ whole genome shotgun (WGS) entry which is preliminary data.</text>
</comment>
<proteinExistence type="predicted"/>
<keyword evidence="1" id="KW-0472">Membrane</keyword>
<protein>
    <submittedName>
        <fullName evidence="2">Uncharacterized protein</fullName>
    </submittedName>
</protein>
<dbReference type="AlphaFoldDB" id="A0A316WIC6"/>
<reference evidence="2 3" key="1">
    <citation type="submission" date="2018-04" db="EMBL/GenBank/DDBJ databases">
        <title>Chryseobacterium oncorhynchi 701B-08T from rainbow trout, and Chryseobacterium viscerum 687B-08T from diseased fish.</title>
        <authorList>
            <person name="Jeong J.-J."/>
            <person name="Lee Y.J."/>
            <person name="Pathiraja D."/>
            <person name="Park B."/>
            <person name="Choi I.-G."/>
            <person name="Kim K.D."/>
        </authorList>
    </citation>
    <scope>NUCLEOTIDE SEQUENCE [LARGE SCALE GENOMIC DNA]</scope>
    <source>
        <strain evidence="2 3">687B-08</strain>
    </source>
</reference>
<keyword evidence="1" id="KW-1133">Transmembrane helix</keyword>
<evidence type="ECO:0000313" key="2">
    <source>
        <dbReference type="EMBL" id="PWN61171.1"/>
    </source>
</evidence>
<gene>
    <name evidence="2" type="ORF">C1634_014015</name>
</gene>
<evidence type="ECO:0000256" key="1">
    <source>
        <dbReference type="SAM" id="Phobius"/>
    </source>
</evidence>
<feature type="transmembrane region" description="Helical" evidence="1">
    <location>
        <begin position="80"/>
        <end position="101"/>
    </location>
</feature>
<accession>A0A316WIC6</accession>
<evidence type="ECO:0000313" key="3">
    <source>
        <dbReference type="Proteomes" id="UP000236413"/>
    </source>
</evidence>
<sequence length="110" mass="12916">MFPLHFPEFLNTNLKARKKIQYNIAAKNKTDDQKNSPRKYKRNINTIENIIHTITESIAPPIPSRLQLESQNQMYQFLGVYQNTVLFFLGLKYFLHCLLILNRNTTLSGM</sequence>
<name>A0A316WIC6_9FLAO</name>
<dbReference type="Proteomes" id="UP000236413">
    <property type="component" value="Unassembled WGS sequence"/>
</dbReference>
<dbReference type="EMBL" id="PPEG02000005">
    <property type="protein sequence ID" value="PWN61171.1"/>
    <property type="molecule type" value="Genomic_DNA"/>
</dbReference>
<keyword evidence="1" id="KW-0812">Transmembrane</keyword>